<evidence type="ECO:0000256" key="4">
    <source>
        <dbReference type="ARBA" id="ARBA00023136"/>
    </source>
</evidence>
<comment type="caution">
    <text evidence="10">The sequence shown here is derived from an EMBL/GenBank/DDBJ whole genome shotgun (WGS) entry which is preliminary data.</text>
</comment>
<dbReference type="InterPro" id="IPR000731">
    <property type="entry name" value="SSD"/>
</dbReference>
<evidence type="ECO:0000256" key="2">
    <source>
        <dbReference type="ARBA" id="ARBA00022692"/>
    </source>
</evidence>
<dbReference type="GO" id="GO:0016020">
    <property type="term" value="C:membrane"/>
    <property type="evidence" value="ECO:0007669"/>
    <property type="project" value="UniProtKB-SubCell"/>
</dbReference>
<dbReference type="GO" id="GO:0007224">
    <property type="term" value="P:smoothened signaling pathway"/>
    <property type="evidence" value="ECO:0007669"/>
    <property type="project" value="TreeGrafter"/>
</dbReference>
<accession>A0A813WBI9</accession>
<dbReference type="PROSITE" id="PS50156">
    <property type="entry name" value="SSD"/>
    <property type="match status" value="1"/>
</dbReference>
<dbReference type="EMBL" id="CAJNOC010001326">
    <property type="protein sequence ID" value="CAF0855134.1"/>
    <property type="molecule type" value="Genomic_DNA"/>
</dbReference>
<reference evidence="10" key="1">
    <citation type="submission" date="2021-02" db="EMBL/GenBank/DDBJ databases">
        <authorList>
            <person name="Nowell W R."/>
        </authorList>
    </citation>
    <scope>NUCLEOTIDE SEQUENCE</scope>
    <source>
        <strain evidence="10">Ploen Becks lab</strain>
    </source>
</reference>
<dbReference type="GO" id="GO:0022857">
    <property type="term" value="F:transmembrane transporter activity"/>
    <property type="evidence" value="ECO:0007669"/>
    <property type="project" value="TreeGrafter"/>
</dbReference>
<organism evidence="10 11">
    <name type="scientific">Brachionus calyciflorus</name>
    <dbReference type="NCBI Taxonomy" id="104777"/>
    <lineage>
        <taxon>Eukaryota</taxon>
        <taxon>Metazoa</taxon>
        <taxon>Spiralia</taxon>
        <taxon>Gnathifera</taxon>
        <taxon>Rotifera</taxon>
        <taxon>Eurotatoria</taxon>
        <taxon>Monogononta</taxon>
        <taxon>Pseudotrocha</taxon>
        <taxon>Ploima</taxon>
        <taxon>Brachionidae</taxon>
        <taxon>Brachionus</taxon>
    </lineage>
</organism>
<evidence type="ECO:0000259" key="9">
    <source>
        <dbReference type="PROSITE" id="PS50156"/>
    </source>
</evidence>
<dbReference type="InterPro" id="IPR052081">
    <property type="entry name" value="Dispatched_Hh_regulator"/>
</dbReference>
<feature type="domain" description="SSD" evidence="9">
    <location>
        <begin position="465"/>
        <end position="684"/>
    </location>
</feature>
<feature type="transmembrane region" description="Helical" evidence="8">
    <location>
        <begin position="1117"/>
        <end position="1137"/>
    </location>
</feature>
<feature type="transmembrane region" description="Helical" evidence="8">
    <location>
        <begin position="630"/>
        <end position="651"/>
    </location>
</feature>
<feature type="transmembrane region" description="Helical" evidence="8">
    <location>
        <begin position="1027"/>
        <end position="1050"/>
    </location>
</feature>
<feature type="transmembrane region" description="Helical" evidence="8">
    <location>
        <begin position="442"/>
        <end position="462"/>
    </location>
</feature>
<comment type="similarity">
    <text evidence="6">Belongs to the dispatched family.</text>
</comment>
<dbReference type="Pfam" id="PF02460">
    <property type="entry name" value="Patched"/>
    <property type="match status" value="1"/>
</dbReference>
<evidence type="ECO:0000256" key="8">
    <source>
        <dbReference type="SAM" id="Phobius"/>
    </source>
</evidence>
<evidence type="ECO:0000256" key="6">
    <source>
        <dbReference type="ARBA" id="ARBA00038046"/>
    </source>
</evidence>
<dbReference type="PANTHER" id="PTHR45951:SF3">
    <property type="entry name" value="PROTEIN DISPATCHED"/>
    <property type="match status" value="1"/>
</dbReference>
<protein>
    <recommendedName>
        <fullName evidence="9">SSD domain-containing protein</fullName>
    </recommendedName>
</protein>
<name>A0A813WBI9_9BILA</name>
<dbReference type="OrthoDB" id="193905at2759"/>
<evidence type="ECO:0000256" key="7">
    <source>
        <dbReference type="SAM" id="MobiDB-lite"/>
    </source>
</evidence>
<evidence type="ECO:0000256" key="1">
    <source>
        <dbReference type="ARBA" id="ARBA00004141"/>
    </source>
</evidence>
<feature type="region of interest" description="Disordered" evidence="7">
    <location>
        <begin position="1217"/>
        <end position="1236"/>
    </location>
</feature>
<dbReference type="SUPFAM" id="SSF82866">
    <property type="entry name" value="Multidrug efflux transporter AcrB transmembrane domain"/>
    <property type="match status" value="2"/>
</dbReference>
<keyword evidence="3 8" id="KW-1133">Transmembrane helix</keyword>
<feature type="transmembrane region" description="Helical" evidence="8">
    <location>
        <begin position="496"/>
        <end position="521"/>
    </location>
</feature>
<feature type="transmembrane region" description="Helical" evidence="8">
    <location>
        <begin position="736"/>
        <end position="755"/>
    </location>
</feature>
<comment type="subcellular location">
    <subcellularLocation>
        <location evidence="1">Membrane</location>
        <topology evidence="1">Multi-pass membrane protein</topology>
    </subcellularLocation>
</comment>
<evidence type="ECO:0000256" key="5">
    <source>
        <dbReference type="ARBA" id="ARBA00023180"/>
    </source>
</evidence>
<dbReference type="Proteomes" id="UP000663879">
    <property type="component" value="Unassembled WGS sequence"/>
</dbReference>
<feature type="transmembrane region" description="Helical" evidence="8">
    <location>
        <begin position="1001"/>
        <end position="1021"/>
    </location>
</feature>
<feature type="transmembrane region" description="Helical" evidence="8">
    <location>
        <begin position="64"/>
        <end position="85"/>
    </location>
</feature>
<evidence type="ECO:0000313" key="11">
    <source>
        <dbReference type="Proteomes" id="UP000663879"/>
    </source>
</evidence>
<dbReference type="Gene3D" id="1.20.1640.10">
    <property type="entry name" value="Multidrug efflux transporter AcrB transmembrane domain"/>
    <property type="match status" value="2"/>
</dbReference>
<dbReference type="PANTHER" id="PTHR45951">
    <property type="entry name" value="PROTEIN DISPATCHED-RELATED"/>
    <property type="match status" value="1"/>
</dbReference>
<feature type="transmembrane region" description="Helical" evidence="8">
    <location>
        <begin position="658"/>
        <end position="683"/>
    </location>
</feature>
<feature type="transmembrane region" description="Helical" evidence="8">
    <location>
        <begin position="1149"/>
        <end position="1172"/>
    </location>
</feature>
<evidence type="ECO:0000256" key="3">
    <source>
        <dbReference type="ARBA" id="ARBA00022989"/>
    </source>
</evidence>
<keyword evidence="11" id="KW-1185">Reference proteome</keyword>
<keyword evidence="2 8" id="KW-0812">Transmembrane</keyword>
<feature type="transmembrane region" description="Helical" evidence="8">
    <location>
        <begin position="468"/>
        <end position="489"/>
    </location>
</feature>
<dbReference type="AlphaFoldDB" id="A0A813WBI9"/>
<evidence type="ECO:0000313" key="10">
    <source>
        <dbReference type="EMBL" id="CAF0855134.1"/>
    </source>
</evidence>
<gene>
    <name evidence="10" type="ORF">OXX778_LOCUS9156</name>
</gene>
<dbReference type="InterPro" id="IPR003392">
    <property type="entry name" value="PTHD_SSD"/>
</dbReference>
<keyword evidence="5" id="KW-0325">Glycoprotein</keyword>
<keyword evidence="4 8" id="KW-0472">Membrane</keyword>
<proteinExistence type="inferred from homology"/>
<sequence>MVDNNEPNDLNLSKNENDRSIQIQIQRCYSEAHRQSSIRSTKNVKTNNLHFKIRRYYSMLLVKYHWKILLAGFLLACLFTGLGFLKQPLPDIMDPSRGFGARGPGTLTSQLIVMKNINTELTKYNEHILKMYNEKKLKAKMDSEREYIDDDDNYNNNVEDLNEENTNSKRIKRDFVLSDEDELEHLLTSNVFKDLTGSDIRQRLSNTKLSSQNFLNLINEYNTCNFSHGLDENLEFYFNYKNSNELNNNLLTVDNLKSLCKWDQILINSLNFKSNCYISLPKFIQLLNNKTNCEDLNEKDIEYFRTITSKCSDVYQYGLLEALAEVSKQKSDIVNLIDKNKPINKFLKLTNLDEYFCAYKNFMFFFYQHLVDRDYTTQKSQVKYASLILSNPRQQPIYDNNFIFDYYLKNFHGSNYHYTDVNGTDLYGINLSGIRMEAAMRVIGAEMSLIALAITLIVIVTLLYLRSIFISMIVNLGVAVSVGVSFFFYRIVFGIVLFPFINMMAAFLLIGIACDDVYVLFDSWYTEKAKIIMEDLPEQLETEYTEANKTPQNDTTHTQTLPPIFIKNKFYKQTDEIEFFDSIKHSAIYKELKEKGININEYTLNMGYVRVAQLSDQQMIRVMSGTLHHAASSIFVTSFTTAAAFMTNLIAKLPSVQLFGFFTGSCILVYFILVITIIAAFVITYEKYLQNLTCKIKLKSLEKLEKFYEKFNETVSLINHKIICESLPKLIIKLRFVWFSLFLILGCIGMFIVFVQPKLKPNSKWRYEFFKNDNKFENFEFILRDEFQAYLTYEQRNLTNPEIFFVFGIRNSDTGRVFDPDDTGHLVYDTKFNFLSESSQLWLNNFINSSLNENRNLFLSDDIVKEWDHYLKHMQLFCSETLDLGDKLFTEKIYLPFESKRLEKCQEETNKMLTNSDLHEFEDLMAAFPRRIIFISNGKEVNGLILRVNANRTFIDFDNVDTYYHELVEFHDKYVKTAPDGLNTGWFISVAFALYDLQYQLITGTYSSLIASMIIAWVFLLFTSGNIFIAVYAIICISFSIADTIAIFVLMGWELSILESVVIIMSVGLSCDFSCHYGVAYINSDRDFNDGSKRTCFDYRKNNKERFVRIQDIFKRVGSAVFMAALTTFLAGLSMYPSGLTSFSKMGQFLMLVMCTSYLYSTFFFVSMCALIGPTRNFGDLNFKDWGLMIASACYKKAKSHTRHEINEEERLNPISLNTINNNNNNNDNNRKVVNS</sequence>